<sequence>MPSASLDSSSLSSPKVDVIIDTGSPFFNHTVDGFLKIGAVAVVKTVTEETYQVVRRDLIIKAMFGKLADKPVGPMTDKVAYLTTDKSSTFLGFHLIVSLDLHFSGSVSQHNLEDAVRY</sequence>
<reference evidence="1" key="1">
    <citation type="submission" date="2023-03" db="EMBL/GenBank/DDBJ databases">
        <title>Chromosome-scale reference genome and RAD-based genetic map of yellow starthistle (Centaurea solstitialis) reveal putative structural variation and QTLs associated with invader traits.</title>
        <authorList>
            <person name="Reatini B."/>
            <person name="Cang F.A."/>
            <person name="Jiang Q."/>
            <person name="Mckibben M.T.W."/>
            <person name="Barker M.S."/>
            <person name="Rieseberg L.H."/>
            <person name="Dlugosch K.M."/>
        </authorList>
    </citation>
    <scope>NUCLEOTIDE SEQUENCE</scope>
    <source>
        <strain evidence="1">CAN-66</strain>
        <tissue evidence="1">Leaf</tissue>
    </source>
</reference>
<proteinExistence type="predicted"/>
<comment type="caution">
    <text evidence="1">The sequence shown here is derived from an EMBL/GenBank/DDBJ whole genome shotgun (WGS) entry which is preliminary data.</text>
</comment>
<dbReference type="EMBL" id="JARYMX010000005">
    <property type="protein sequence ID" value="KAJ9548279.1"/>
    <property type="molecule type" value="Genomic_DNA"/>
</dbReference>
<name>A0AA38ST09_9ASTR</name>
<protein>
    <submittedName>
        <fullName evidence="1">Uncharacterized protein</fullName>
    </submittedName>
</protein>
<dbReference type="Proteomes" id="UP001172457">
    <property type="component" value="Chromosome 5"/>
</dbReference>
<evidence type="ECO:0000313" key="1">
    <source>
        <dbReference type="EMBL" id="KAJ9548279.1"/>
    </source>
</evidence>
<evidence type="ECO:0000313" key="2">
    <source>
        <dbReference type="Proteomes" id="UP001172457"/>
    </source>
</evidence>
<organism evidence="1 2">
    <name type="scientific">Centaurea solstitialis</name>
    <name type="common">yellow star-thistle</name>
    <dbReference type="NCBI Taxonomy" id="347529"/>
    <lineage>
        <taxon>Eukaryota</taxon>
        <taxon>Viridiplantae</taxon>
        <taxon>Streptophyta</taxon>
        <taxon>Embryophyta</taxon>
        <taxon>Tracheophyta</taxon>
        <taxon>Spermatophyta</taxon>
        <taxon>Magnoliopsida</taxon>
        <taxon>eudicotyledons</taxon>
        <taxon>Gunneridae</taxon>
        <taxon>Pentapetalae</taxon>
        <taxon>asterids</taxon>
        <taxon>campanulids</taxon>
        <taxon>Asterales</taxon>
        <taxon>Asteraceae</taxon>
        <taxon>Carduoideae</taxon>
        <taxon>Cardueae</taxon>
        <taxon>Centaureinae</taxon>
        <taxon>Centaurea</taxon>
    </lineage>
</organism>
<dbReference type="AlphaFoldDB" id="A0AA38ST09"/>
<gene>
    <name evidence="1" type="ORF">OSB04_020822</name>
</gene>
<keyword evidence="2" id="KW-1185">Reference proteome</keyword>
<accession>A0AA38ST09</accession>